<comment type="caution">
    <text evidence="1">The sequence shown here is derived from an EMBL/GenBank/DDBJ whole genome shotgun (WGS) entry which is preliminary data.</text>
</comment>
<protein>
    <submittedName>
        <fullName evidence="1">Uncharacterized protein</fullName>
    </submittedName>
</protein>
<proteinExistence type="predicted"/>
<accession>A0ABV4YAT1</accession>
<organism evidence="1 2">
    <name type="scientific">Floridaenema fluviatile BLCC-F154</name>
    <dbReference type="NCBI Taxonomy" id="3153640"/>
    <lineage>
        <taxon>Bacteria</taxon>
        <taxon>Bacillati</taxon>
        <taxon>Cyanobacteriota</taxon>
        <taxon>Cyanophyceae</taxon>
        <taxon>Oscillatoriophycideae</taxon>
        <taxon>Aerosakkonematales</taxon>
        <taxon>Aerosakkonemataceae</taxon>
        <taxon>Floridanema</taxon>
        <taxon>Floridanema fluviatile</taxon>
    </lineage>
</organism>
<gene>
    <name evidence="1" type="ORF">ACE1B6_11805</name>
</gene>
<evidence type="ECO:0000313" key="2">
    <source>
        <dbReference type="Proteomes" id="UP001576776"/>
    </source>
</evidence>
<keyword evidence="2" id="KW-1185">Reference proteome</keyword>
<evidence type="ECO:0000313" key="1">
    <source>
        <dbReference type="EMBL" id="MFB2935929.1"/>
    </source>
</evidence>
<name>A0ABV4YAT1_9CYAN</name>
<dbReference type="EMBL" id="JBHFNS010000049">
    <property type="protein sequence ID" value="MFB2935929.1"/>
    <property type="molecule type" value="Genomic_DNA"/>
</dbReference>
<dbReference type="RefSeq" id="WP_413257430.1">
    <property type="nucleotide sequence ID" value="NZ_JBHFNS010000049.1"/>
</dbReference>
<sequence length="90" mass="9773">MVASLLGRARAANAEQIVLKIPPGGEQKTEKEMRIIEFLSQELQIAVDSLKSAYPNNEAGLKAVTDFLNSINAAAPWLKDFGSSRVIMVT</sequence>
<reference evidence="1 2" key="1">
    <citation type="submission" date="2024-09" db="EMBL/GenBank/DDBJ databases">
        <title>Floridaenema gen nov. (Aerosakkonemataceae, Aerosakkonematales ord. nov., Cyanobacteria) from benthic tropical and subtropical fresh waters, with the description of four new species.</title>
        <authorList>
            <person name="Moretto J.A."/>
            <person name="Berthold D.E."/>
            <person name="Lefler F.W."/>
            <person name="Huang I.-S."/>
            <person name="Laughinghouse H. IV."/>
        </authorList>
    </citation>
    <scope>NUCLEOTIDE SEQUENCE [LARGE SCALE GENOMIC DNA]</scope>
    <source>
        <strain evidence="1 2">BLCC-F154</strain>
    </source>
</reference>
<dbReference type="Proteomes" id="UP001576776">
    <property type="component" value="Unassembled WGS sequence"/>
</dbReference>